<feature type="compositionally biased region" description="Basic and acidic residues" evidence="1">
    <location>
        <begin position="1"/>
        <end position="11"/>
    </location>
</feature>
<evidence type="ECO:0000313" key="3">
    <source>
        <dbReference type="EMBL" id="CAB4023001.1"/>
    </source>
</evidence>
<feature type="compositionally biased region" description="Basic residues" evidence="1">
    <location>
        <begin position="69"/>
        <end position="79"/>
    </location>
</feature>
<evidence type="ECO:0000313" key="4">
    <source>
        <dbReference type="Proteomes" id="UP001152795"/>
    </source>
</evidence>
<evidence type="ECO:0000259" key="2">
    <source>
        <dbReference type="Pfam" id="PF03372"/>
    </source>
</evidence>
<dbReference type="AlphaFoldDB" id="A0A6S7K5A6"/>
<dbReference type="Proteomes" id="UP001152795">
    <property type="component" value="Unassembled WGS sequence"/>
</dbReference>
<feature type="domain" description="Endonuclease/exonuclease/phosphatase" evidence="2">
    <location>
        <begin position="210"/>
        <end position="350"/>
    </location>
</feature>
<dbReference type="SUPFAM" id="SSF56219">
    <property type="entry name" value="DNase I-like"/>
    <property type="match status" value="1"/>
</dbReference>
<dbReference type="GO" id="GO:0003964">
    <property type="term" value="F:RNA-directed DNA polymerase activity"/>
    <property type="evidence" value="ECO:0007669"/>
    <property type="project" value="UniProtKB-KW"/>
</dbReference>
<keyword evidence="3" id="KW-0695">RNA-directed DNA polymerase</keyword>
<dbReference type="InterPro" id="IPR005135">
    <property type="entry name" value="Endo/exonuclease/phosphatase"/>
</dbReference>
<sequence>MQSLTDKHEAQQHPWITVSGKSKGHPINLELNNNNNKYSALHVEDDTEIVIDSDETKASVNSAGSRNKYFPHHTPKTKTTRNLQDPKPRSTTSAQQRKIAILGDSMIKGINSRKLQHGLKQKVIVKTFPGAHVEDMTHYVKPTLASNPAEVIVHIGTNDLKNKSPSTLLKTVDNLGEMSTESKDVKLTLSEIITRCDDETLADKLNITSLTKHIDELRILITEMNFDILCINETRIDKKIKNSEIGLQGYDLTRRDRNRRGGGVAIYIRNTIPYVERSTIIPENVEAVCIEVRKPNAKPILILTWYRPPNSNSEILDSFEIFLQNIDTENKEIIITGDFNIDLMPSETENNLIICKTDDPKTATTDVVELGISDHNLVYTCRKVGICKQKPKIIETRQYHKLNNAKFQNDLKQALLHINEHSDPNTALQEWNRIFLLIADINAPKRLRKVRSDRQPWMTDEIKNSAFTETT</sequence>
<accession>A0A6S7K5A6</accession>
<comment type="caution">
    <text evidence="3">The sequence shown here is derived from an EMBL/GenBank/DDBJ whole genome shotgun (WGS) entry which is preliminary data.</text>
</comment>
<evidence type="ECO:0000256" key="1">
    <source>
        <dbReference type="SAM" id="MobiDB-lite"/>
    </source>
</evidence>
<keyword evidence="3" id="KW-0548">Nucleotidyltransferase</keyword>
<dbReference type="PANTHER" id="PTHR33776:SF4">
    <property type="entry name" value="ENDONUCLEASE_EXONUCLEASE_PHOSPHATASE DOMAIN-CONTAINING PROTEIN"/>
    <property type="match status" value="1"/>
</dbReference>
<keyword evidence="4" id="KW-1185">Reference proteome</keyword>
<dbReference type="PANTHER" id="PTHR33776">
    <property type="entry name" value="ENDO/EXONUCLEASE/PHOSPHATASE DOMAIN-CONTAINING PROTEIN"/>
    <property type="match status" value="1"/>
</dbReference>
<dbReference type="OrthoDB" id="416454at2759"/>
<dbReference type="Gene3D" id="3.60.10.10">
    <property type="entry name" value="Endonuclease/exonuclease/phosphatase"/>
    <property type="match status" value="1"/>
</dbReference>
<dbReference type="SUPFAM" id="SSF52266">
    <property type="entry name" value="SGNH hydrolase"/>
    <property type="match status" value="1"/>
</dbReference>
<name>A0A6S7K5A6_PARCT</name>
<dbReference type="Pfam" id="PF03372">
    <property type="entry name" value="Exo_endo_phos"/>
    <property type="match status" value="1"/>
</dbReference>
<reference evidence="3" key="1">
    <citation type="submission" date="2020-04" db="EMBL/GenBank/DDBJ databases">
        <authorList>
            <person name="Alioto T."/>
            <person name="Alioto T."/>
            <person name="Gomez Garrido J."/>
        </authorList>
    </citation>
    <scope>NUCLEOTIDE SEQUENCE</scope>
    <source>
        <strain evidence="3">A484AB</strain>
    </source>
</reference>
<feature type="region of interest" description="Disordered" evidence="1">
    <location>
        <begin position="1"/>
        <end position="23"/>
    </location>
</feature>
<keyword evidence="3" id="KW-0808">Transferase</keyword>
<protein>
    <submittedName>
        <fullName evidence="3">RNA-directed DNA polymerase from transposon BS</fullName>
    </submittedName>
</protein>
<dbReference type="EMBL" id="CACRXK020012263">
    <property type="protein sequence ID" value="CAB4023001.1"/>
    <property type="molecule type" value="Genomic_DNA"/>
</dbReference>
<proteinExistence type="predicted"/>
<gene>
    <name evidence="3" type="ORF">PACLA_8A030027</name>
</gene>
<dbReference type="Gene3D" id="3.40.50.12690">
    <property type="match status" value="1"/>
</dbReference>
<dbReference type="InterPro" id="IPR036691">
    <property type="entry name" value="Endo/exonu/phosph_ase_sf"/>
</dbReference>
<feature type="region of interest" description="Disordered" evidence="1">
    <location>
        <begin position="60"/>
        <end position="96"/>
    </location>
</feature>
<organism evidence="3 4">
    <name type="scientific">Paramuricea clavata</name>
    <name type="common">Red gorgonian</name>
    <name type="synonym">Violescent sea-whip</name>
    <dbReference type="NCBI Taxonomy" id="317549"/>
    <lineage>
        <taxon>Eukaryota</taxon>
        <taxon>Metazoa</taxon>
        <taxon>Cnidaria</taxon>
        <taxon>Anthozoa</taxon>
        <taxon>Octocorallia</taxon>
        <taxon>Malacalcyonacea</taxon>
        <taxon>Plexauridae</taxon>
        <taxon>Paramuricea</taxon>
    </lineage>
</organism>